<dbReference type="PRINTS" id="PR00344">
    <property type="entry name" value="BCTRLSENSOR"/>
</dbReference>
<evidence type="ECO:0000313" key="13">
    <source>
        <dbReference type="EMBL" id="MCQ4924168.1"/>
    </source>
</evidence>
<feature type="transmembrane region" description="Helical" evidence="11">
    <location>
        <begin position="44"/>
        <end position="64"/>
    </location>
</feature>
<accession>A0ABT1SCF9</accession>
<evidence type="ECO:0000256" key="3">
    <source>
        <dbReference type="ARBA" id="ARBA00012438"/>
    </source>
</evidence>
<keyword evidence="10 11" id="KW-0472">Membrane</keyword>
<comment type="catalytic activity">
    <reaction evidence="1">
        <text>ATP + protein L-histidine = ADP + protein N-phospho-L-histidine.</text>
        <dbReference type="EC" id="2.7.13.3"/>
    </reaction>
</comment>
<comment type="caution">
    <text evidence="13">The sequence shown here is derived from an EMBL/GenBank/DDBJ whole genome shotgun (WGS) entry which is preliminary data.</text>
</comment>
<dbReference type="InterPro" id="IPR050351">
    <property type="entry name" value="BphY/WalK/GraS-like"/>
</dbReference>
<sequence>MKFRDYLKDRLLYIIIYLISTSLVITIMMLDLIIRKERLHTSNIIYAFILSTIFLIVFLSIDYMKKRKFYNLINNKSDENIDLTYIFNIPDNISREYDFFKEALISNYLKYIDTLEKYKKSFETQNYFNNRWIHQMKTPVSVIKLILEDENQGNLDEKTKKNYESIEEEIEKLSHGLEMALYTLRVSNFELDFKVEDVSLLETIRNIINENKNAFIVNSIYPKINSEEDIIIKSDKKWIKFVISQIISNSIKYSKVKDSSNKTIDIEFYNKDNKTILLIEDKGVGIPKQDLDRIFDPFFTGKNGRKYLESTGMGLYLVKDVCDKLGHGIYIESIEGEGTKSSIIFYHGKSIYDLTQ</sequence>
<evidence type="ECO:0000259" key="12">
    <source>
        <dbReference type="PROSITE" id="PS50109"/>
    </source>
</evidence>
<keyword evidence="14" id="KW-1185">Reference proteome</keyword>
<dbReference type="Proteomes" id="UP001524478">
    <property type="component" value="Unassembled WGS sequence"/>
</dbReference>
<dbReference type="SUPFAM" id="SSF47384">
    <property type="entry name" value="Homodimeric domain of signal transducing histidine kinase"/>
    <property type="match status" value="1"/>
</dbReference>
<evidence type="ECO:0000256" key="8">
    <source>
        <dbReference type="ARBA" id="ARBA00022989"/>
    </source>
</evidence>
<dbReference type="PANTHER" id="PTHR45453:SF2">
    <property type="entry name" value="HISTIDINE KINASE"/>
    <property type="match status" value="1"/>
</dbReference>
<proteinExistence type="predicted"/>
<keyword evidence="6 11" id="KW-0812">Transmembrane</keyword>
<name>A0ABT1SCF9_9FIRM</name>
<protein>
    <recommendedName>
        <fullName evidence="3">histidine kinase</fullName>
        <ecNumber evidence="3">2.7.13.3</ecNumber>
    </recommendedName>
</protein>
<evidence type="ECO:0000256" key="2">
    <source>
        <dbReference type="ARBA" id="ARBA00004651"/>
    </source>
</evidence>
<evidence type="ECO:0000256" key="10">
    <source>
        <dbReference type="ARBA" id="ARBA00023136"/>
    </source>
</evidence>
<organism evidence="13 14">
    <name type="scientific">Tissierella carlieri</name>
    <dbReference type="NCBI Taxonomy" id="689904"/>
    <lineage>
        <taxon>Bacteria</taxon>
        <taxon>Bacillati</taxon>
        <taxon>Bacillota</taxon>
        <taxon>Tissierellia</taxon>
        <taxon>Tissierellales</taxon>
        <taxon>Tissierellaceae</taxon>
        <taxon>Tissierella</taxon>
    </lineage>
</organism>
<dbReference type="InterPro" id="IPR036097">
    <property type="entry name" value="HisK_dim/P_sf"/>
</dbReference>
<evidence type="ECO:0000256" key="4">
    <source>
        <dbReference type="ARBA" id="ARBA00022475"/>
    </source>
</evidence>
<evidence type="ECO:0000256" key="7">
    <source>
        <dbReference type="ARBA" id="ARBA00022777"/>
    </source>
</evidence>
<dbReference type="SUPFAM" id="SSF55874">
    <property type="entry name" value="ATPase domain of HSP90 chaperone/DNA topoisomerase II/histidine kinase"/>
    <property type="match status" value="1"/>
</dbReference>
<dbReference type="PROSITE" id="PS50109">
    <property type="entry name" value="HIS_KIN"/>
    <property type="match status" value="1"/>
</dbReference>
<keyword evidence="9" id="KW-0902">Two-component regulatory system</keyword>
<keyword evidence="4" id="KW-1003">Cell membrane</keyword>
<evidence type="ECO:0000256" key="1">
    <source>
        <dbReference type="ARBA" id="ARBA00000085"/>
    </source>
</evidence>
<keyword evidence="7 13" id="KW-0418">Kinase</keyword>
<reference evidence="13 14" key="1">
    <citation type="submission" date="2022-06" db="EMBL/GenBank/DDBJ databases">
        <title>Isolation of gut microbiota from human fecal samples.</title>
        <authorList>
            <person name="Pamer E.G."/>
            <person name="Barat B."/>
            <person name="Waligurski E."/>
            <person name="Medina S."/>
            <person name="Paddock L."/>
            <person name="Mostad J."/>
        </authorList>
    </citation>
    <scope>NUCLEOTIDE SEQUENCE [LARGE SCALE GENOMIC DNA]</scope>
    <source>
        <strain evidence="13 14">DFI.7.95</strain>
    </source>
</reference>
<dbReference type="SMART" id="SM00387">
    <property type="entry name" value="HATPase_c"/>
    <property type="match status" value="1"/>
</dbReference>
<dbReference type="InterPro" id="IPR036890">
    <property type="entry name" value="HATPase_C_sf"/>
</dbReference>
<dbReference type="EMBL" id="JANGAC010000010">
    <property type="protein sequence ID" value="MCQ4924168.1"/>
    <property type="molecule type" value="Genomic_DNA"/>
</dbReference>
<dbReference type="InterPro" id="IPR005467">
    <property type="entry name" value="His_kinase_dom"/>
</dbReference>
<evidence type="ECO:0000256" key="5">
    <source>
        <dbReference type="ARBA" id="ARBA00022679"/>
    </source>
</evidence>
<evidence type="ECO:0000256" key="6">
    <source>
        <dbReference type="ARBA" id="ARBA00022692"/>
    </source>
</evidence>
<evidence type="ECO:0000256" key="9">
    <source>
        <dbReference type="ARBA" id="ARBA00023012"/>
    </source>
</evidence>
<dbReference type="InterPro" id="IPR003594">
    <property type="entry name" value="HATPase_dom"/>
</dbReference>
<dbReference type="EC" id="2.7.13.3" evidence="3"/>
<dbReference type="Gene3D" id="3.30.565.10">
    <property type="entry name" value="Histidine kinase-like ATPase, C-terminal domain"/>
    <property type="match status" value="1"/>
</dbReference>
<keyword evidence="5" id="KW-0808">Transferase</keyword>
<dbReference type="GO" id="GO:0016301">
    <property type="term" value="F:kinase activity"/>
    <property type="evidence" value="ECO:0007669"/>
    <property type="project" value="UniProtKB-KW"/>
</dbReference>
<dbReference type="PANTHER" id="PTHR45453">
    <property type="entry name" value="PHOSPHATE REGULON SENSOR PROTEIN PHOR"/>
    <property type="match status" value="1"/>
</dbReference>
<feature type="domain" description="Histidine kinase" evidence="12">
    <location>
        <begin position="131"/>
        <end position="349"/>
    </location>
</feature>
<comment type="subcellular location">
    <subcellularLocation>
        <location evidence="2">Cell membrane</location>
        <topology evidence="2">Multi-pass membrane protein</topology>
    </subcellularLocation>
</comment>
<keyword evidence="8 11" id="KW-1133">Transmembrane helix</keyword>
<dbReference type="RefSeq" id="WP_256311977.1">
    <property type="nucleotide sequence ID" value="NZ_JANGAC010000010.1"/>
</dbReference>
<feature type="transmembrane region" description="Helical" evidence="11">
    <location>
        <begin position="12"/>
        <end position="32"/>
    </location>
</feature>
<dbReference type="Pfam" id="PF02518">
    <property type="entry name" value="HATPase_c"/>
    <property type="match status" value="1"/>
</dbReference>
<gene>
    <name evidence="13" type="ORF">NE686_13785</name>
</gene>
<evidence type="ECO:0000313" key="14">
    <source>
        <dbReference type="Proteomes" id="UP001524478"/>
    </source>
</evidence>
<evidence type="ECO:0000256" key="11">
    <source>
        <dbReference type="SAM" id="Phobius"/>
    </source>
</evidence>
<dbReference type="InterPro" id="IPR004358">
    <property type="entry name" value="Sig_transdc_His_kin-like_C"/>
</dbReference>